<evidence type="ECO:0000256" key="6">
    <source>
        <dbReference type="ARBA" id="ARBA00023242"/>
    </source>
</evidence>
<dbReference type="EMBL" id="BNJQ01000001">
    <property type="protein sequence ID" value="GHP01435.1"/>
    <property type="molecule type" value="Genomic_DNA"/>
</dbReference>
<keyword evidence="6" id="KW-0539">Nucleus</keyword>
<dbReference type="Proteomes" id="UP000660262">
    <property type="component" value="Unassembled WGS sequence"/>
</dbReference>
<feature type="compositionally biased region" description="Pro residues" evidence="7">
    <location>
        <begin position="503"/>
        <end position="522"/>
    </location>
</feature>
<feature type="compositionally biased region" description="Pro residues" evidence="7">
    <location>
        <begin position="401"/>
        <end position="456"/>
    </location>
</feature>
<sequence>MSPPPRVGSGRMSPPRHGRSEPVPVSIPVVGQRRERSPDMRMSAPSQRMRTESGGWQAPPHLQQHAQHPGAGGTVTMTGALEDYGDMNDVNHGDYSLAARDELLKFHQRKKQGQMIWSGNVKYKPPFKQFDAPQAAEKQHHKYAACWVIGPEVTQPSNEVALKETAYLTDKLTSMSSDGTPTLHIKSYASLPQVVALELDKVCARKGAVFAIVDNCTDKRPSTLGLLSSFLLSARNQQMDQIEGKAACVPLDTTSAKTRSMLILPPTPDIQRKLGIDFETSYAGLLPLWPGNKMNSIIKAPKIVLFAILNRHASDAASDYNVMVAAPSSAAAAAAPISMMPPPPPLNSLGLTELVHIPEMPSRMETDAFLSGLQSTALKAPPPPSHLMNTLTTAVTIPAPRGFPPPPPRSTGGPPPSSAAPPPAGGFPPPPPRQGEFPPPPSHLPPPGGFPPPPPRHTGGPPAGGFPPPPPRQGGFPPPPSHLPPPGGFPPPPPRHTGGPPAGGFPPPPPRQGGFPPPPSHLPQPSRRGRSPPPERDLSRSPPP</sequence>
<reference evidence="8" key="1">
    <citation type="submission" date="2020-10" db="EMBL/GenBank/DDBJ databases">
        <title>Unveiling of a novel bifunctional photoreceptor, Dualchrome1, isolated from a cosmopolitan green alga.</title>
        <authorList>
            <person name="Suzuki S."/>
            <person name="Kawachi M."/>
        </authorList>
    </citation>
    <scope>NUCLEOTIDE SEQUENCE</scope>
    <source>
        <strain evidence="8">NIES 2893</strain>
    </source>
</reference>
<dbReference type="AlphaFoldDB" id="A0A830H2T9"/>
<feature type="compositionally biased region" description="Pro residues" evidence="7">
    <location>
        <begin position="464"/>
        <end position="495"/>
    </location>
</feature>
<keyword evidence="4" id="KW-0863">Zinc-finger</keyword>
<evidence type="ECO:0000313" key="9">
    <source>
        <dbReference type="Proteomes" id="UP000660262"/>
    </source>
</evidence>
<evidence type="ECO:0000256" key="5">
    <source>
        <dbReference type="ARBA" id="ARBA00022833"/>
    </source>
</evidence>
<accession>A0A830H2T9</accession>
<comment type="subcellular location">
    <subcellularLocation>
        <location evidence="1">Nucleus</location>
    </subcellularLocation>
</comment>
<dbReference type="GO" id="GO:0000978">
    <property type="term" value="F:RNA polymerase II cis-regulatory region sequence-specific DNA binding"/>
    <property type="evidence" value="ECO:0007669"/>
    <property type="project" value="InterPro"/>
</dbReference>
<dbReference type="PANTHER" id="PTHR40626">
    <property type="entry name" value="MIP31509P"/>
    <property type="match status" value="1"/>
</dbReference>
<evidence type="ECO:0000256" key="7">
    <source>
        <dbReference type="SAM" id="MobiDB-lite"/>
    </source>
</evidence>
<comment type="caution">
    <text evidence="8">The sequence shown here is derived from an EMBL/GenBank/DDBJ whole genome shotgun (WGS) entry which is preliminary data.</text>
</comment>
<evidence type="ECO:0000256" key="1">
    <source>
        <dbReference type="ARBA" id="ARBA00004123"/>
    </source>
</evidence>
<dbReference type="PANTHER" id="PTHR40626:SF11">
    <property type="entry name" value="ZINC FINGER PROTEIN YPR022C"/>
    <property type="match status" value="1"/>
</dbReference>
<keyword evidence="5" id="KW-0862">Zinc</keyword>
<name>A0A830H2T9_9CHLO</name>
<evidence type="ECO:0000256" key="4">
    <source>
        <dbReference type="ARBA" id="ARBA00022771"/>
    </source>
</evidence>
<evidence type="ECO:0000256" key="2">
    <source>
        <dbReference type="ARBA" id="ARBA00022723"/>
    </source>
</evidence>
<keyword evidence="2" id="KW-0479">Metal-binding</keyword>
<feature type="region of interest" description="Disordered" evidence="7">
    <location>
        <begin position="1"/>
        <end position="79"/>
    </location>
</feature>
<dbReference type="GO" id="GO:0000785">
    <property type="term" value="C:chromatin"/>
    <property type="evidence" value="ECO:0007669"/>
    <property type="project" value="TreeGrafter"/>
</dbReference>
<dbReference type="InterPro" id="IPR051059">
    <property type="entry name" value="VerF-like"/>
</dbReference>
<proteinExistence type="predicted"/>
<gene>
    <name evidence="8" type="ORF">PPROV_000019100</name>
</gene>
<evidence type="ECO:0000256" key="3">
    <source>
        <dbReference type="ARBA" id="ARBA00022737"/>
    </source>
</evidence>
<feature type="compositionally biased region" description="Low complexity" evidence="7">
    <location>
        <begin position="58"/>
        <end position="69"/>
    </location>
</feature>
<keyword evidence="3" id="KW-0677">Repeat</keyword>
<dbReference type="GO" id="GO:0000981">
    <property type="term" value="F:DNA-binding transcription factor activity, RNA polymerase II-specific"/>
    <property type="evidence" value="ECO:0007669"/>
    <property type="project" value="InterPro"/>
</dbReference>
<feature type="region of interest" description="Disordered" evidence="7">
    <location>
        <begin position="396"/>
        <end position="544"/>
    </location>
</feature>
<keyword evidence="9" id="KW-1185">Reference proteome</keyword>
<organism evidence="8 9">
    <name type="scientific">Pycnococcus provasolii</name>
    <dbReference type="NCBI Taxonomy" id="41880"/>
    <lineage>
        <taxon>Eukaryota</taxon>
        <taxon>Viridiplantae</taxon>
        <taxon>Chlorophyta</taxon>
        <taxon>Pseudoscourfieldiophyceae</taxon>
        <taxon>Pseudoscourfieldiales</taxon>
        <taxon>Pycnococcaceae</taxon>
        <taxon>Pycnococcus</taxon>
    </lineage>
</organism>
<dbReference type="GO" id="GO:0008270">
    <property type="term" value="F:zinc ion binding"/>
    <property type="evidence" value="ECO:0007669"/>
    <property type="project" value="UniProtKB-KW"/>
</dbReference>
<dbReference type="GO" id="GO:0005634">
    <property type="term" value="C:nucleus"/>
    <property type="evidence" value="ECO:0007669"/>
    <property type="project" value="UniProtKB-SubCell"/>
</dbReference>
<protein>
    <submittedName>
        <fullName evidence="8">Uncharacterized protein</fullName>
    </submittedName>
</protein>
<feature type="compositionally biased region" description="Basic and acidic residues" evidence="7">
    <location>
        <begin position="533"/>
        <end position="544"/>
    </location>
</feature>
<evidence type="ECO:0000313" key="8">
    <source>
        <dbReference type="EMBL" id="GHP01435.1"/>
    </source>
</evidence>